<protein>
    <submittedName>
        <fullName evidence="1">Uncharacterized protein</fullName>
    </submittedName>
</protein>
<dbReference type="Proteomes" id="UP001057402">
    <property type="component" value="Chromosome 2"/>
</dbReference>
<proteinExistence type="predicted"/>
<evidence type="ECO:0000313" key="2">
    <source>
        <dbReference type="Proteomes" id="UP001057402"/>
    </source>
</evidence>
<gene>
    <name evidence="1" type="ORF">MLD38_003002</name>
</gene>
<accession>A0ACB9S5L9</accession>
<sequence length="97" mass="10760">MTLAWAYLGLENDGEAVREAARGGSGTGDLSGGWFCSLKIHVESLKSWDLLNGVAELSRTKRCLEALVIFPQNGERFHRCLHFLSVGTGNLIFQLWH</sequence>
<keyword evidence="2" id="KW-1185">Reference proteome</keyword>
<comment type="caution">
    <text evidence="1">The sequence shown here is derived from an EMBL/GenBank/DDBJ whole genome shotgun (WGS) entry which is preliminary data.</text>
</comment>
<reference evidence="2" key="1">
    <citation type="journal article" date="2023" name="Front. Plant Sci.">
        <title>Chromosomal-level genome assembly of Melastoma candidum provides insights into trichome evolution.</title>
        <authorList>
            <person name="Zhong Y."/>
            <person name="Wu W."/>
            <person name="Sun C."/>
            <person name="Zou P."/>
            <person name="Liu Y."/>
            <person name="Dai S."/>
            <person name="Zhou R."/>
        </authorList>
    </citation>
    <scope>NUCLEOTIDE SEQUENCE [LARGE SCALE GENOMIC DNA]</scope>
</reference>
<name>A0ACB9S5L9_9MYRT</name>
<evidence type="ECO:0000313" key="1">
    <source>
        <dbReference type="EMBL" id="KAI4384918.1"/>
    </source>
</evidence>
<dbReference type="EMBL" id="CM042881">
    <property type="protein sequence ID" value="KAI4384918.1"/>
    <property type="molecule type" value="Genomic_DNA"/>
</dbReference>
<organism evidence="1 2">
    <name type="scientific">Melastoma candidum</name>
    <dbReference type="NCBI Taxonomy" id="119954"/>
    <lineage>
        <taxon>Eukaryota</taxon>
        <taxon>Viridiplantae</taxon>
        <taxon>Streptophyta</taxon>
        <taxon>Embryophyta</taxon>
        <taxon>Tracheophyta</taxon>
        <taxon>Spermatophyta</taxon>
        <taxon>Magnoliopsida</taxon>
        <taxon>eudicotyledons</taxon>
        <taxon>Gunneridae</taxon>
        <taxon>Pentapetalae</taxon>
        <taxon>rosids</taxon>
        <taxon>malvids</taxon>
        <taxon>Myrtales</taxon>
        <taxon>Melastomataceae</taxon>
        <taxon>Melastomatoideae</taxon>
        <taxon>Melastomateae</taxon>
        <taxon>Melastoma</taxon>
    </lineage>
</organism>